<dbReference type="PANTHER" id="PTHR48145">
    <property type="entry name" value="NUCLEAR ENVELOPE-ASSOCIATED PROTEIN 1"/>
    <property type="match status" value="1"/>
</dbReference>
<accession>A0A835DA90</accession>
<protein>
    <submittedName>
        <fullName evidence="2">Uncharacterized protein</fullName>
    </submittedName>
</protein>
<dbReference type="EMBL" id="JABCRI010000013">
    <property type="protein sequence ID" value="KAF8395716.1"/>
    <property type="molecule type" value="Genomic_DNA"/>
</dbReference>
<dbReference type="OrthoDB" id="1912966at2759"/>
<name>A0A835DA90_TETSI</name>
<dbReference type="OMA" id="TGCTEQY"/>
<gene>
    <name evidence="2" type="ORF">HHK36_019666</name>
</gene>
<dbReference type="AlphaFoldDB" id="A0A835DA90"/>
<proteinExistence type="predicted"/>
<feature type="coiled-coil region" evidence="1">
    <location>
        <begin position="170"/>
        <end position="267"/>
    </location>
</feature>
<sequence length="357" mass="40932">MSVSEKPSSSERDLDPLLKDLSEKKQSFRRHVVSLATELKDVRSRLASQEESFARETLTRQACNKLEKLSSFCSFLEPYVSVGPHLDPLWIRSKWFKDLTGGRDEGQEHGGEDISIAAKFGREKRPASGVRLYCEADELENHEYRLDGVDIQDDGSYVISFPLYPLALDCDSYLKELDDLRLQLSATQATADTSAVSAQAAQLQCLALLKELDEKNSLIKEHEDRVNRLGEQLDHLQKDLQAREASQKQLKDEILRIEQDIMQVIAKAGASKDSELRKILDEISPKNFDMINKLLNVKDEEIAKLRDEIRIMSARWKLKTKDLESQVEKHWRADHELKKRVLQLEFCLQHGKETLES</sequence>
<comment type="caution">
    <text evidence="2">The sequence shown here is derived from an EMBL/GenBank/DDBJ whole genome shotgun (WGS) entry which is preliminary data.</text>
</comment>
<dbReference type="PANTHER" id="PTHR48145:SF5">
    <property type="entry name" value="NUCLEAR ENVELOPE-ASSOCIATED PROTEIN 2"/>
    <property type="match status" value="1"/>
</dbReference>
<evidence type="ECO:0000313" key="3">
    <source>
        <dbReference type="Proteomes" id="UP000655225"/>
    </source>
</evidence>
<keyword evidence="3" id="KW-1185">Reference proteome</keyword>
<evidence type="ECO:0000256" key="1">
    <source>
        <dbReference type="SAM" id="Coils"/>
    </source>
</evidence>
<evidence type="ECO:0000313" key="2">
    <source>
        <dbReference type="EMBL" id="KAF8395716.1"/>
    </source>
</evidence>
<dbReference type="Proteomes" id="UP000655225">
    <property type="component" value="Unassembled WGS sequence"/>
</dbReference>
<reference evidence="2 3" key="1">
    <citation type="submission" date="2020-04" db="EMBL/GenBank/DDBJ databases">
        <title>Plant Genome Project.</title>
        <authorList>
            <person name="Zhang R.-G."/>
        </authorList>
    </citation>
    <scope>NUCLEOTIDE SEQUENCE [LARGE SCALE GENOMIC DNA]</scope>
    <source>
        <strain evidence="2">YNK0</strain>
        <tissue evidence="2">Leaf</tissue>
    </source>
</reference>
<organism evidence="2 3">
    <name type="scientific">Tetracentron sinense</name>
    <name type="common">Spur-leaf</name>
    <dbReference type="NCBI Taxonomy" id="13715"/>
    <lineage>
        <taxon>Eukaryota</taxon>
        <taxon>Viridiplantae</taxon>
        <taxon>Streptophyta</taxon>
        <taxon>Embryophyta</taxon>
        <taxon>Tracheophyta</taxon>
        <taxon>Spermatophyta</taxon>
        <taxon>Magnoliopsida</taxon>
        <taxon>Trochodendrales</taxon>
        <taxon>Trochodendraceae</taxon>
        <taxon>Tetracentron</taxon>
    </lineage>
</organism>
<keyword evidence="1" id="KW-0175">Coiled coil</keyword>
<dbReference type="InterPro" id="IPR049932">
    <property type="entry name" value="NEAP1-4"/>
</dbReference>